<feature type="compositionally biased region" description="Basic and acidic residues" evidence="1">
    <location>
        <begin position="54"/>
        <end position="68"/>
    </location>
</feature>
<organism evidence="2 3">
    <name type="scientific">Nitrosomonas communis</name>
    <dbReference type="NCBI Taxonomy" id="44574"/>
    <lineage>
        <taxon>Bacteria</taxon>
        <taxon>Pseudomonadati</taxon>
        <taxon>Pseudomonadota</taxon>
        <taxon>Betaproteobacteria</taxon>
        <taxon>Nitrosomonadales</taxon>
        <taxon>Nitrosomonadaceae</taxon>
        <taxon>Nitrosomonas</taxon>
    </lineage>
</organism>
<proteinExistence type="predicted"/>
<protein>
    <submittedName>
        <fullName evidence="2">Uncharacterized protein</fullName>
    </submittedName>
</protein>
<accession>A0A1I4XBG0</accession>
<dbReference type="RefSeq" id="WP_074907538.1">
    <property type="nucleotide sequence ID" value="NZ_FOUB01000148.1"/>
</dbReference>
<dbReference type="AlphaFoldDB" id="A0A1I4XBG0"/>
<dbReference type="STRING" id="44574.AAW31_17175"/>
<name>A0A1I4XBG0_9PROT</name>
<evidence type="ECO:0000256" key="1">
    <source>
        <dbReference type="SAM" id="MobiDB-lite"/>
    </source>
</evidence>
<dbReference type="OrthoDB" id="8550210at2"/>
<dbReference type="EMBL" id="FOUB01000148">
    <property type="protein sequence ID" value="SFN23224.1"/>
    <property type="molecule type" value="Genomic_DNA"/>
</dbReference>
<gene>
    <name evidence="2" type="ORF">SAMN05421863_11486</name>
</gene>
<feature type="region of interest" description="Disordered" evidence="1">
    <location>
        <begin position="41"/>
        <end position="68"/>
    </location>
</feature>
<sequence>MKKEQVRQLFPEACKLADDVRAVFYDADLKLVHLQEGERELGKPGERGVNPCGRGDEYVTRRAKRNDE</sequence>
<dbReference type="Proteomes" id="UP000183287">
    <property type="component" value="Unassembled WGS sequence"/>
</dbReference>
<evidence type="ECO:0000313" key="2">
    <source>
        <dbReference type="EMBL" id="SFN23224.1"/>
    </source>
</evidence>
<reference evidence="3" key="1">
    <citation type="submission" date="2016-10" db="EMBL/GenBank/DDBJ databases">
        <authorList>
            <person name="Varghese N."/>
            <person name="Submissions S."/>
        </authorList>
    </citation>
    <scope>NUCLEOTIDE SEQUENCE [LARGE SCALE GENOMIC DNA]</scope>
    <source>
        <strain evidence="3">Nm44</strain>
    </source>
</reference>
<evidence type="ECO:0000313" key="3">
    <source>
        <dbReference type="Proteomes" id="UP000183287"/>
    </source>
</evidence>
<keyword evidence="3" id="KW-1185">Reference proteome</keyword>